<dbReference type="OrthoDB" id="3257768at2759"/>
<evidence type="ECO:0000313" key="2">
    <source>
        <dbReference type="Proteomes" id="UP000027265"/>
    </source>
</evidence>
<sequence>HDCWRANGFGNLQLGEQYCNVDYVFFSSLRGIDPNLSLVDSYDIVCVWHINLWTHMLGLPDDMHLSIPCNNVVFLVNKFHLTGKKCQAPFSFNFKHGVRRSNGEGPERLWAWLNGVGPSTKEMGPGARRDTVNDFCGFMNWMKMIGFRKSRCVLVCFLILIICLDKLFL</sequence>
<feature type="non-terminal residue" evidence="1">
    <location>
        <position position="1"/>
    </location>
</feature>
<dbReference type="InParanoid" id="A0A067P288"/>
<dbReference type="Proteomes" id="UP000027265">
    <property type="component" value="Unassembled WGS sequence"/>
</dbReference>
<reference evidence="2" key="1">
    <citation type="journal article" date="2014" name="Proc. Natl. Acad. Sci. U.S.A.">
        <title>Extensive sampling of basidiomycete genomes demonstrates inadequacy of the white-rot/brown-rot paradigm for wood decay fungi.</title>
        <authorList>
            <person name="Riley R."/>
            <person name="Salamov A.A."/>
            <person name="Brown D.W."/>
            <person name="Nagy L.G."/>
            <person name="Floudas D."/>
            <person name="Held B.W."/>
            <person name="Levasseur A."/>
            <person name="Lombard V."/>
            <person name="Morin E."/>
            <person name="Otillar R."/>
            <person name="Lindquist E.A."/>
            <person name="Sun H."/>
            <person name="LaButti K.M."/>
            <person name="Schmutz J."/>
            <person name="Jabbour D."/>
            <person name="Luo H."/>
            <person name="Baker S.E."/>
            <person name="Pisabarro A.G."/>
            <person name="Walton J.D."/>
            <person name="Blanchette R.A."/>
            <person name="Henrissat B."/>
            <person name="Martin F."/>
            <person name="Cullen D."/>
            <person name="Hibbett D.S."/>
            <person name="Grigoriev I.V."/>
        </authorList>
    </citation>
    <scope>NUCLEOTIDE SEQUENCE [LARGE SCALE GENOMIC DNA]</scope>
    <source>
        <strain evidence="2">MUCL 33604</strain>
    </source>
</reference>
<dbReference type="AlphaFoldDB" id="A0A067P288"/>
<dbReference type="Pfam" id="PF18758">
    <property type="entry name" value="KDZ"/>
    <property type="match status" value="1"/>
</dbReference>
<keyword evidence="2" id="KW-1185">Reference proteome</keyword>
<dbReference type="HOGENOM" id="CLU_003703_5_1_1"/>
<protein>
    <submittedName>
        <fullName evidence="1">Uncharacterized protein</fullName>
    </submittedName>
</protein>
<dbReference type="InterPro" id="IPR040521">
    <property type="entry name" value="KDZ"/>
</dbReference>
<organism evidence="1 2">
    <name type="scientific">Jaapia argillacea MUCL 33604</name>
    <dbReference type="NCBI Taxonomy" id="933084"/>
    <lineage>
        <taxon>Eukaryota</taxon>
        <taxon>Fungi</taxon>
        <taxon>Dikarya</taxon>
        <taxon>Basidiomycota</taxon>
        <taxon>Agaricomycotina</taxon>
        <taxon>Agaricomycetes</taxon>
        <taxon>Agaricomycetidae</taxon>
        <taxon>Jaapiales</taxon>
        <taxon>Jaapiaceae</taxon>
        <taxon>Jaapia</taxon>
    </lineage>
</organism>
<name>A0A067P288_9AGAM</name>
<dbReference type="EMBL" id="KL197988">
    <property type="protein sequence ID" value="KDQ48884.1"/>
    <property type="molecule type" value="Genomic_DNA"/>
</dbReference>
<proteinExistence type="predicted"/>
<accession>A0A067P288</accession>
<evidence type="ECO:0000313" key="1">
    <source>
        <dbReference type="EMBL" id="KDQ48884.1"/>
    </source>
</evidence>
<gene>
    <name evidence="1" type="ORF">JAAARDRAFT_144311</name>
</gene>